<keyword evidence="3" id="KW-0408">Iron</keyword>
<dbReference type="GO" id="GO:0046872">
    <property type="term" value="F:metal ion binding"/>
    <property type="evidence" value="ECO:0007669"/>
    <property type="project" value="UniProtKB-KW"/>
</dbReference>
<dbReference type="RefSeq" id="WP_093054686.1">
    <property type="nucleotide sequence ID" value="NZ_FOGT01000016.1"/>
</dbReference>
<dbReference type="PANTHER" id="PTHR21496">
    <property type="entry name" value="FERREDOXIN-RELATED"/>
    <property type="match status" value="1"/>
</dbReference>
<reference evidence="9" key="1">
    <citation type="submission" date="2016-10" db="EMBL/GenBank/DDBJ databases">
        <authorList>
            <person name="Varghese N."/>
            <person name="Submissions S."/>
        </authorList>
    </citation>
    <scope>NUCLEOTIDE SEQUENCE [LARGE SCALE GENOMIC DNA]</scope>
    <source>
        <strain evidence="9">S9</strain>
    </source>
</reference>
<dbReference type="GO" id="GO:0004497">
    <property type="term" value="F:monooxygenase activity"/>
    <property type="evidence" value="ECO:0007669"/>
    <property type="project" value="UniProtKB-ARBA"/>
</dbReference>
<dbReference type="OrthoDB" id="593800at2"/>
<accession>A0A1H9WGA6</accession>
<dbReference type="Pfam" id="PF00355">
    <property type="entry name" value="Rieske"/>
    <property type="match status" value="1"/>
</dbReference>
<sequence length="582" mass="64833">MANWVSAGSVKSLQEEKAKVIKGGIGVFYHEGDFYAVDNRCPHMGFPLHTGSLCDGILTCHWHHARFDVCSGGTLDPWADDVPVYETKEENGELWVNQAITVSDKKEKYKQRLMKGLEQNLGLVIAKSVVGLINADVPAQEIIKIGIQFGTTHRNHGWGPGLTILTAMSNSLPKLDTQGRIQALYQGLRRVAGDCAGQPPKHLTGPLSGFSGNADRLKTWYRNCTEVRDSQGAERIVLTAVESGMPDEEISSMMMTAATDHFYMDAGHLLDFHNKAFEAAELADTGLKKSIFASLTPLFSNAVRSEELHSWQAPVNLVTPLKAAFQEIDRLPFPEDPVPFDEKELLEVILSDQPITMIHALTETFKNGASPVKVAQIVSLAAAERIVRFHIQNDFNDWITVLHTFTHAHAVHESLRRTNEPALIRAVYHAAVSVYLDRFLNIPSTKRPVGQKEDEPLIADDFLKILDIQQQVNEAGQWAANYLHQSKDTDALFNTLGHALLREDADFHSYQMYEAASREFDLWSGEGEAEGNTLAEYAQETMIIAAARYLAAHAPTAREIPRVGKIAWRLHYGEKLFEENES</sequence>
<dbReference type="STRING" id="1601833.SAMN05518684_116114"/>
<evidence type="ECO:0000256" key="1">
    <source>
        <dbReference type="ARBA" id="ARBA00022714"/>
    </source>
</evidence>
<keyword evidence="1" id="KW-0001">2Fe-2S</keyword>
<keyword evidence="2" id="KW-0479">Metal-binding</keyword>
<feature type="domain" description="Rieske" evidence="7">
    <location>
        <begin position="25"/>
        <end position="96"/>
    </location>
</feature>
<keyword evidence="4" id="KW-0411">Iron-sulfur</keyword>
<dbReference type="GO" id="GO:0016705">
    <property type="term" value="F:oxidoreductase activity, acting on paired donors, with incorporation or reduction of molecular oxygen"/>
    <property type="evidence" value="ECO:0007669"/>
    <property type="project" value="UniProtKB-ARBA"/>
</dbReference>
<dbReference type="PROSITE" id="PS51296">
    <property type="entry name" value="RIESKE"/>
    <property type="match status" value="1"/>
</dbReference>
<comment type="cofactor">
    <cofactor evidence="5">
        <name>[2Fe-2S] cluster</name>
        <dbReference type="ChEBI" id="CHEBI:190135"/>
    </cofactor>
</comment>
<dbReference type="PANTHER" id="PTHR21496:SF0">
    <property type="entry name" value="RIESKE DOMAIN-CONTAINING PROTEIN"/>
    <property type="match status" value="1"/>
</dbReference>
<evidence type="ECO:0000256" key="4">
    <source>
        <dbReference type="ARBA" id="ARBA00023014"/>
    </source>
</evidence>
<organism evidence="8 9">
    <name type="scientific">Salipaludibacillus aurantiacus</name>
    <dbReference type="NCBI Taxonomy" id="1601833"/>
    <lineage>
        <taxon>Bacteria</taxon>
        <taxon>Bacillati</taxon>
        <taxon>Bacillota</taxon>
        <taxon>Bacilli</taxon>
        <taxon>Bacillales</taxon>
        <taxon>Bacillaceae</taxon>
    </lineage>
</organism>
<evidence type="ECO:0000313" key="8">
    <source>
        <dbReference type="EMBL" id="SES32799.1"/>
    </source>
</evidence>
<gene>
    <name evidence="8" type="ORF">SAMN05518684_116114</name>
</gene>
<evidence type="ECO:0000256" key="5">
    <source>
        <dbReference type="ARBA" id="ARBA00034078"/>
    </source>
</evidence>
<proteinExistence type="inferred from homology"/>
<dbReference type="InterPro" id="IPR036922">
    <property type="entry name" value="Rieske_2Fe-2S_sf"/>
</dbReference>
<keyword evidence="8" id="KW-0560">Oxidoreductase</keyword>
<evidence type="ECO:0000256" key="2">
    <source>
        <dbReference type="ARBA" id="ARBA00022723"/>
    </source>
</evidence>
<dbReference type="AlphaFoldDB" id="A0A1H9WGA6"/>
<evidence type="ECO:0000256" key="3">
    <source>
        <dbReference type="ARBA" id="ARBA00023004"/>
    </source>
</evidence>
<dbReference type="InterPro" id="IPR017941">
    <property type="entry name" value="Rieske_2Fe-2S"/>
</dbReference>
<evidence type="ECO:0000313" key="9">
    <source>
        <dbReference type="Proteomes" id="UP000198571"/>
    </source>
</evidence>
<dbReference type="EMBL" id="FOGT01000016">
    <property type="protein sequence ID" value="SES32799.1"/>
    <property type="molecule type" value="Genomic_DNA"/>
</dbReference>
<evidence type="ECO:0000256" key="6">
    <source>
        <dbReference type="ARBA" id="ARBA00038001"/>
    </source>
</evidence>
<dbReference type="Gene3D" id="2.102.10.10">
    <property type="entry name" value="Rieske [2Fe-2S] iron-sulphur domain"/>
    <property type="match status" value="1"/>
</dbReference>
<comment type="similarity">
    <text evidence="6">Belongs to the bacterial ring-hydroxylating dioxygenase ferredoxin component family.</text>
</comment>
<dbReference type="SUPFAM" id="SSF50022">
    <property type="entry name" value="ISP domain"/>
    <property type="match status" value="1"/>
</dbReference>
<protein>
    <submittedName>
        <fullName evidence="8">Ferredoxin subunit of nitrite reductase or a ring-hydroxylating dioxygenase</fullName>
    </submittedName>
</protein>
<dbReference type="Proteomes" id="UP000198571">
    <property type="component" value="Unassembled WGS sequence"/>
</dbReference>
<dbReference type="GO" id="GO:0051213">
    <property type="term" value="F:dioxygenase activity"/>
    <property type="evidence" value="ECO:0007669"/>
    <property type="project" value="UniProtKB-KW"/>
</dbReference>
<keyword evidence="9" id="KW-1185">Reference proteome</keyword>
<name>A0A1H9WGA6_9BACI</name>
<keyword evidence="8" id="KW-0223">Dioxygenase</keyword>
<dbReference type="GO" id="GO:0051537">
    <property type="term" value="F:2 iron, 2 sulfur cluster binding"/>
    <property type="evidence" value="ECO:0007669"/>
    <property type="project" value="UniProtKB-KW"/>
</dbReference>
<evidence type="ECO:0000259" key="7">
    <source>
        <dbReference type="PROSITE" id="PS51296"/>
    </source>
</evidence>